<dbReference type="PANTHER" id="PTHR34203">
    <property type="entry name" value="METHYLTRANSFERASE, FKBM FAMILY PROTEIN"/>
    <property type="match status" value="1"/>
</dbReference>
<protein>
    <recommendedName>
        <fullName evidence="1">Methyltransferase FkbM domain-containing protein</fullName>
    </recommendedName>
</protein>
<organism evidence="2 3">
    <name type="scientific">Celeribacter baekdonensis</name>
    <dbReference type="NCBI Taxonomy" id="875171"/>
    <lineage>
        <taxon>Bacteria</taxon>
        <taxon>Pseudomonadati</taxon>
        <taxon>Pseudomonadota</taxon>
        <taxon>Alphaproteobacteria</taxon>
        <taxon>Rhodobacterales</taxon>
        <taxon>Roseobacteraceae</taxon>
        <taxon>Celeribacter</taxon>
    </lineage>
</organism>
<dbReference type="SUPFAM" id="SSF53335">
    <property type="entry name" value="S-adenosyl-L-methionine-dependent methyltransferases"/>
    <property type="match status" value="1"/>
</dbReference>
<gene>
    <name evidence="2" type="ORF">DA792_14070</name>
</gene>
<evidence type="ECO:0000313" key="3">
    <source>
        <dbReference type="Proteomes" id="UP000241447"/>
    </source>
</evidence>
<dbReference type="Pfam" id="PF05050">
    <property type="entry name" value="Methyltransf_21"/>
    <property type="match status" value="1"/>
</dbReference>
<dbReference type="Gene3D" id="3.40.50.150">
    <property type="entry name" value="Vaccinia Virus protein VP39"/>
    <property type="match status" value="1"/>
</dbReference>
<proteinExistence type="predicted"/>
<name>A0A2R4M4G8_9RHOB</name>
<dbReference type="InterPro" id="IPR052514">
    <property type="entry name" value="SAM-dependent_MTase"/>
</dbReference>
<dbReference type="AlphaFoldDB" id="A0A2R4M4G8"/>
<reference evidence="2 3" key="1">
    <citation type="submission" date="2018-03" db="EMBL/GenBank/DDBJ databases">
        <title>The Complete Genome of Celeribacter baekdonensis strain LH4, a Thiosulfate-Oxidizing Alphaproteobacterium Isolated from Gulf of Mexico Continental Slope Sediments.</title>
        <authorList>
            <person name="Flood B.E."/>
            <person name="Bailey J.V."/>
            <person name="Leprich D."/>
        </authorList>
    </citation>
    <scope>NUCLEOTIDE SEQUENCE [LARGE SCALE GENOMIC DNA]</scope>
    <source>
        <strain evidence="2 3">LH4</strain>
    </source>
</reference>
<evidence type="ECO:0000259" key="1">
    <source>
        <dbReference type="Pfam" id="PF05050"/>
    </source>
</evidence>
<sequence length="261" mass="28604">MCMRMGPMVQQVFDIDFRGDAFIFPTETSPDHIRAIMRKSGNFYEKRLLEFLCSRMDGATWVIDCGANIGNHTIFMAGVLQRHVVAFEPIPSNLDALRAAVALNGLSHSVTVEPYAVSDTVGQVTLGMEFAGNPGSFSIGSGDQSHTVLAVTLDGHFQKGVPSGRLGILKVDVEGHEEHVLRGAMALIQNHRPMVICEAGTMTAFERIEAFLAPIGYHAARVFGRTPTVVFDRVERISSERDKIVEKIAHYVLQHEQAPAG</sequence>
<dbReference type="NCBIfam" id="TIGR01444">
    <property type="entry name" value="fkbM_fam"/>
    <property type="match status" value="1"/>
</dbReference>
<dbReference type="InterPro" id="IPR006342">
    <property type="entry name" value="FkbM_mtfrase"/>
</dbReference>
<dbReference type="EMBL" id="CP028475">
    <property type="protein sequence ID" value="AVW92065.1"/>
    <property type="molecule type" value="Genomic_DNA"/>
</dbReference>
<dbReference type="Proteomes" id="UP000241447">
    <property type="component" value="Chromosome"/>
</dbReference>
<dbReference type="PANTHER" id="PTHR34203:SF15">
    <property type="entry name" value="SLL1173 PROTEIN"/>
    <property type="match status" value="1"/>
</dbReference>
<evidence type="ECO:0000313" key="2">
    <source>
        <dbReference type="EMBL" id="AVW92065.1"/>
    </source>
</evidence>
<feature type="domain" description="Methyltransferase FkbM" evidence="1">
    <location>
        <begin position="64"/>
        <end position="217"/>
    </location>
</feature>
<dbReference type="KEGG" id="cbak:DA792_14070"/>
<dbReference type="InterPro" id="IPR029063">
    <property type="entry name" value="SAM-dependent_MTases_sf"/>
</dbReference>
<accession>A0A2R4M4G8</accession>